<dbReference type="InterPro" id="IPR012867">
    <property type="entry name" value="DUF1648"/>
</dbReference>
<keyword evidence="4" id="KW-1185">Reference proteome</keyword>
<name>A0ABD5ZKF8_9EURY</name>
<feature type="transmembrane region" description="Helical" evidence="1">
    <location>
        <begin position="45"/>
        <end position="65"/>
    </location>
</feature>
<keyword evidence="1" id="KW-1133">Transmembrane helix</keyword>
<feature type="transmembrane region" description="Helical" evidence="1">
    <location>
        <begin position="86"/>
        <end position="107"/>
    </location>
</feature>
<evidence type="ECO:0000259" key="2">
    <source>
        <dbReference type="Pfam" id="PF07853"/>
    </source>
</evidence>
<proteinExistence type="predicted"/>
<evidence type="ECO:0000313" key="4">
    <source>
        <dbReference type="Proteomes" id="UP001596398"/>
    </source>
</evidence>
<evidence type="ECO:0000256" key="1">
    <source>
        <dbReference type="SAM" id="Phobius"/>
    </source>
</evidence>
<dbReference type="AlphaFoldDB" id="A0ABD5ZKF8"/>
<organism evidence="3 4">
    <name type="scientific">Halosegnis marinus</name>
    <dbReference type="NCBI Taxonomy" id="3034023"/>
    <lineage>
        <taxon>Archaea</taxon>
        <taxon>Methanobacteriati</taxon>
        <taxon>Methanobacteriota</taxon>
        <taxon>Stenosarchaea group</taxon>
        <taxon>Halobacteria</taxon>
        <taxon>Halobacteriales</taxon>
        <taxon>Natronomonadaceae</taxon>
        <taxon>Halosegnis</taxon>
    </lineage>
</organism>
<keyword evidence="1" id="KW-0472">Membrane</keyword>
<gene>
    <name evidence="3" type="ORF">ACFQJ4_01545</name>
</gene>
<dbReference type="GeneID" id="79265654"/>
<dbReference type="EMBL" id="JBHTAP010000001">
    <property type="protein sequence ID" value="MFC7233992.1"/>
    <property type="molecule type" value="Genomic_DNA"/>
</dbReference>
<sequence>MNVRSSDLAAYVLLALPVLAGLLLWGALPDRMAIHFGTSGAPDNYVARPLGVVLAPGVGLFAVLVTRYAPDWLSRTYTAPQVERATVVFVAGVVAYVQGFVLAWNLGYRADPTLLAVAPVLVAAGAFAVYTYARGGASA</sequence>
<feature type="domain" description="DUF1648" evidence="2">
    <location>
        <begin position="12"/>
        <end position="59"/>
    </location>
</feature>
<accession>A0ABD5ZKF8</accession>
<dbReference type="Proteomes" id="UP001596398">
    <property type="component" value="Unassembled WGS sequence"/>
</dbReference>
<dbReference type="RefSeq" id="WP_276234989.1">
    <property type="nucleotide sequence ID" value="NZ_CP119802.1"/>
</dbReference>
<comment type="caution">
    <text evidence="3">The sequence shown here is derived from an EMBL/GenBank/DDBJ whole genome shotgun (WGS) entry which is preliminary data.</text>
</comment>
<evidence type="ECO:0000313" key="3">
    <source>
        <dbReference type="EMBL" id="MFC7233992.1"/>
    </source>
</evidence>
<feature type="transmembrane region" description="Helical" evidence="1">
    <location>
        <begin position="113"/>
        <end position="133"/>
    </location>
</feature>
<dbReference type="Pfam" id="PF07853">
    <property type="entry name" value="DUF1648"/>
    <property type="match status" value="1"/>
</dbReference>
<protein>
    <submittedName>
        <fullName evidence="3">DUF1648 domain-containing protein</fullName>
    </submittedName>
</protein>
<reference evidence="3 4" key="1">
    <citation type="journal article" date="2019" name="Int. J. Syst. Evol. Microbiol.">
        <title>The Global Catalogue of Microorganisms (GCM) 10K type strain sequencing project: providing services to taxonomists for standard genome sequencing and annotation.</title>
        <authorList>
            <consortium name="The Broad Institute Genomics Platform"/>
            <consortium name="The Broad Institute Genome Sequencing Center for Infectious Disease"/>
            <person name="Wu L."/>
            <person name="Ma J."/>
        </authorList>
    </citation>
    <scope>NUCLEOTIDE SEQUENCE [LARGE SCALE GENOMIC DNA]</scope>
    <source>
        <strain evidence="3 4">DT85</strain>
    </source>
</reference>
<keyword evidence="1" id="KW-0812">Transmembrane</keyword>